<dbReference type="PANTHER" id="PTHR43806:SF11">
    <property type="entry name" value="CEREVISIN-RELATED"/>
    <property type="match status" value="1"/>
</dbReference>
<evidence type="ECO:0008006" key="10">
    <source>
        <dbReference type="Google" id="ProtNLM"/>
    </source>
</evidence>
<dbReference type="GO" id="GO:0005615">
    <property type="term" value="C:extracellular space"/>
    <property type="evidence" value="ECO:0007669"/>
    <property type="project" value="TreeGrafter"/>
</dbReference>
<dbReference type="GO" id="GO:0004252">
    <property type="term" value="F:serine-type endopeptidase activity"/>
    <property type="evidence" value="ECO:0007669"/>
    <property type="project" value="InterPro"/>
</dbReference>
<dbReference type="AlphaFoldDB" id="A0A8H8P635"/>
<evidence type="ECO:0000313" key="8">
    <source>
        <dbReference type="EMBL" id="QRW25383.1"/>
    </source>
</evidence>
<dbReference type="GeneID" id="67029611"/>
<dbReference type="SUPFAM" id="SSF52743">
    <property type="entry name" value="Subtilisin-like"/>
    <property type="match status" value="1"/>
</dbReference>
<keyword evidence="4" id="KW-0720">Serine protease</keyword>
<keyword evidence="3" id="KW-0378">Hydrolase</keyword>
<dbReference type="PANTHER" id="PTHR43806">
    <property type="entry name" value="PEPTIDASE S8"/>
    <property type="match status" value="1"/>
</dbReference>
<keyword evidence="2" id="KW-0645">Protease</keyword>
<dbReference type="PROSITE" id="PS51892">
    <property type="entry name" value="SUBTILASE"/>
    <property type="match status" value="1"/>
</dbReference>
<comment type="caution">
    <text evidence="5">Lacks conserved residue(s) required for the propagation of feature annotation.</text>
</comment>
<sequence length="379" mass="40884">MAVQSHDEPADRRTWADTHLRRGTEGVAGKFSDATLDKIRAMPEVDYIERDQVVYAIREPVEKYDTQKASPWGLARISHRESLAYRPFPQFEGRAHWGHTAIEDGVDEMVTAMAPTVHAVKVLGSNGSGPMSDVIAGVVWASNQAQAKAIEAIKEFRATGKTSHKGSVANMSLGGSSLLLLILLSTPLSATECTLPLLPVMTRDACSYSPAGAELAVTVGASTIGDERAYFSNYGKCVDIFAPGLNTRALGSIEFHSIFSGTSMASPHVAGLLAYYLSIRGLVSNWNPTAAVTILPNWMSAFIPASFIEKNMPVSVSVESFYNEDGSLDVTQFGGITPAQLKKALIELGERDKLNDLPPETVNILAFNNATNAAGYPWY</sequence>
<name>A0A8H8P635_9AGAM</name>
<dbReference type="Proteomes" id="UP000650533">
    <property type="component" value="Chromosome 13"/>
</dbReference>
<dbReference type="Pfam" id="PF00082">
    <property type="entry name" value="Peptidase_S8"/>
    <property type="match status" value="1"/>
</dbReference>
<dbReference type="InterPro" id="IPR050131">
    <property type="entry name" value="Peptidase_S8_subtilisin-like"/>
</dbReference>
<dbReference type="SUPFAM" id="SSF54897">
    <property type="entry name" value="Protease propeptides/inhibitors"/>
    <property type="match status" value="1"/>
</dbReference>
<dbReference type="KEGG" id="rsx:RhiXN_07332"/>
<gene>
    <name evidence="8" type="ORF">RhiXN_07332</name>
</gene>
<protein>
    <recommendedName>
        <fullName evidence="10">Peptidase S8/S53 domain-containing protein</fullName>
    </recommendedName>
</protein>
<evidence type="ECO:0000256" key="2">
    <source>
        <dbReference type="ARBA" id="ARBA00022670"/>
    </source>
</evidence>
<organism evidence="8 9">
    <name type="scientific">Rhizoctonia solani</name>
    <dbReference type="NCBI Taxonomy" id="456999"/>
    <lineage>
        <taxon>Eukaryota</taxon>
        <taxon>Fungi</taxon>
        <taxon>Dikarya</taxon>
        <taxon>Basidiomycota</taxon>
        <taxon>Agaricomycotina</taxon>
        <taxon>Agaricomycetes</taxon>
        <taxon>Cantharellales</taxon>
        <taxon>Ceratobasidiaceae</taxon>
        <taxon>Rhizoctonia</taxon>
    </lineage>
</organism>
<evidence type="ECO:0000256" key="1">
    <source>
        <dbReference type="ARBA" id="ARBA00011073"/>
    </source>
</evidence>
<accession>A0A8H8P635</accession>
<evidence type="ECO:0000259" key="6">
    <source>
        <dbReference type="Pfam" id="PF00082"/>
    </source>
</evidence>
<evidence type="ECO:0000256" key="4">
    <source>
        <dbReference type="ARBA" id="ARBA00022825"/>
    </source>
</evidence>
<dbReference type="InterPro" id="IPR037045">
    <property type="entry name" value="S8pro/Inhibitor_I9_sf"/>
</dbReference>
<comment type="similarity">
    <text evidence="1 5">Belongs to the peptidase S8 family.</text>
</comment>
<dbReference type="InterPro" id="IPR023828">
    <property type="entry name" value="Peptidase_S8_Ser-AS"/>
</dbReference>
<dbReference type="GO" id="GO:0006508">
    <property type="term" value="P:proteolysis"/>
    <property type="evidence" value="ECO:0007669"/>
    <property type="project" value="UniProtKB-KW"/>
</dbReference>
<dbReference type="InterPro" id="IPR000209">
    <property type="entry name" value="Peptidase_S8/S53_dom"/>
</dbReference>
<dbReference type="EMBL" id="CP059670">
    <property type="protein sequence ID" value="QRW25383.1"/>
    <property type="molecule type" value="Genomic_DNA"/>
</dbReference>
<reference evidence="8" key="1">
    <citation type="submission" date="2020-05" db="EMBL/GenBank/DDBJ databases">
        <title>Evolutionary and genomic comparisons of hybrid uninucleate and nonhybrid Rhizoctonia fungi.</title>
        <authorList>
            <person name="Li C."/>
            <person name="Chen X."/>
        </authorList>
    </citation>
    <scope>NUCLEOTIDE SEQUENCE</scope>
    <source>
        <strain evidence="8">AG-1 IA</strain>
    </source>
</reference>
<evidence type="ECO:0000259" key="7">
    <source>
        <dbReference type="Pfam" id="PF05922"/>
    </source>
</evidence>
<proteinExistence type="inferred from homology"/>
<evidence type="ECO:0000256" key="5">
    <source>
        <dbReference type="PROSITE-ProRule" id="PRU01240"/>
    </source>
</evidence>
<dbReference type="PROSITE" id="PS00138">
    <property type="entry name" value="SUBTILASE_SER"/>
    <property type="match status" value="1"/>
</dbReference>
<evidence type="ECO:0000313" key="9">
    <source>
        <dbReference type="Proteomes" id="UP000650533"/>
    </source>
</evidence>
<dbReference type="Gene3D" id="3.30.70.80">
    <property type="entry name" value="Peptidase S8 propeptide/proteinase inhibitor I9"/>
    <property type="match status" value="1"/>
</dbReference>
<dbReference type="InterPro" id="IPR010259">
    <property type="entry name" value="S8pro/Inhibitor_I9"/>
</dbReference>
<feature type="domain" description="Peptidase S8/S53" evidence="6">
    <location>
        <begin position="208"/>
        <end position="278"/>
    </location>
</feature>
<dbReference type="RefSeq" id="XP_043185620.1">
    <property type="nucleotide sequence ID" value="XM_043327148.1"/>
</dbReference>
<dbReference type="InterPro" id="IPR036852">
    <property type="entry name" value="Peptidase_S8/S53_dom_sf"/>
</dbReference>
<feature type="domain" description="Inhibitor I9" evidence="7">
    <location>
        <begin position="23"/>
        <end position="55"/>
    </location>
</feature>
<dbReference type="Gene3D" id="3.40.50.200">
    <property type="entry name" value="Peptidase S8/S53 domain"/>
    <property type="match status" value="2"/>
</dbReference>
<dbReference type="Pfam" id="PF05922">
    <property type="entry name" value="Inhibitor_I9"/>
    <property type="match status" value="1"/>
</dbReference>
<evidence type="ECO:0000256" key="3">
    <source>
        <dbReference type="ARBA" id="ARBA00022801"/>
    </source>
</evidence>